<dbReference type="Pfam" id="PF09492">
    <property type="entry name" value="Pec_lyase"/>
    <property type="match status" value="1"/>
</dbReference>
<dbReference type="KEGG" id="cfus:CYFUS_001576"/>
<dbReference type="RefSeq" id="WP_232537432.1">
    <property type="nucleotide sequence ID" value="NZ_CP022098.1"/>
</dbReference>
<sequence length="149" mass="16827">MKTVWCAQHDPVSYAPKGARAYALPSRSGNESVGIVTFLMTRSQTTEVKVAVRAAIAWYKKSTVKVANTAYVNRPSGNTNDSYNPIQIKAGSIMWYRFYDLNEDKGIFSDRTGSMFYSIMDIEAERRYGYEWGGNYGTKLFTYSDSVGY</sequence>
<dbReference type="InterPro" id="IPR012669">
    <property type="entry name" value="Pectate_lyase"/>
</dbReference>
<organism evidence="1 2">
    <name type="scientific">Cystobacter fuscus</name>
    <dbReference type="NCBI Taxonomy" id="43"/>
    <lineage>
        <taxon>Bacteria</taxon>
        <taxon>Pseudomonadati</taxon>
        <taxon>Myxococcota</taxon>
        <taxon>Myxococcia</taxon>
        <taxon>Myxococcales</taxon>
        <taxon>Cystobacterineae</taxon>
        <taxon>Archangiaceae</taxon>
        <taxon>Cystobacter</taxon>
    </lineage>
</organism>
<dbReference type="Gene3D" id="1.50.10.20">
    <property type="match status" value="1"/>
</dbReference>
<reference evidence="1 2" key="1">
    <citation type="submission" date="2017-06" db="EMBL/GenBank/DDBJ databases">
        <title>Sequencing and comparative analysis of myxobacterial genomes.</title>
        <authorList>
            <person name="Rupp O."/>
            <person name="Goesmann A."/>
            <person name="Sogaard-Andersen L."/>
        </authorList>
    </citation>
    <scope>NUCLEOTIDE SEQUENCE [LARGE SCALE GENOMIC DNA]</scope>
    <source>
        <strain evidence="1 2">DSM 52655</strain>
    </source>
</reference>
<evidence type="ECO:0008006" key="3">
    <source>
        <dbReference type="Google" id="ProtNLM"/>
    </source>
</evidence>
<accession>A0A250IY58</accession>
<proteinExistence type="predicted"/>
<gene>
    <name evidence="1" type="ORF">CYFUS_001576</name>
</gene>
<dbReference type="SUPFAM" id="SSF81853">
    <property type="entry name" value="Family 10 polysaccharide lyase"/>
    <property type="match status" value="1"/>
</dbReference>
<evidence type="ECO:0000313" key="1">
    <source>
        <dbReference type="EMBL" id="ATB36162.1"/>
    </source>
</evidence>
<protein>
    <recommendedName>
        <fullName evidence="3">Pectate lyase</fullName>
    </recommendedName>
</protein>
<evidence type="ECO:0000313" key="2">
    <source>
        <dbReference type="Proteomes" id="UP000217257"/>
    </source>
</evidence>
<dbReference type="AlphaFoldDB" id="A0A250IY58"/>
<dbReference type="EMBL" id="CP022098">
    <property type="protein sequence ID" value="ATB36162.1"/>
    <property type="molecule type" value="Genomic_DNA"/>
</dbReference>
<dbReference type="Proteomes" id="UP000217257">
    <property type="component" value="Chromosome"/>
</dbReference>
<name>A0A250IY58_9BACT</name>